<dbReference type="AlphaFoldDB" id="A0A9X1TUV7"/>
<evidence type="ECO:0000313" key="2">
    <source>
        <dbReference type="EMBL" id="MCF2499778.1"/>
    </source>
</evidence>
<comment type="caution">
    <text evidence="2">The sequence shown here is derived from an EMBL/GenBank/DDBJ whole genome shotgun (WGS) entry which is preliminary data.</text>
</comment>
<gene>
    <name evidence="2" type="ORF">L0661_15770</name>
</gene>
<organism evidence="2 3">
    <name type="scientific">Dyadobacter chenhuakuii</name>
    <dbReference type="NCBI Taxonomy" id="2909339"/>
    <lineage>
        <taxon>Bacteria</taxon>
        <taxon>Pseudomonadati</taxon>
        <taxon>Bacteroidota</taxon>
        <taxon>Cytophagia</taxon>
        <taxon>Cytophagales</taxon>
        <taxon>Spirosomataceae</taxon>
        <taxon>Dyadobacter</taxon>
    </lineage>
</organism>
<name>A0A9X1TUV7_9BACT</name>
<accession>A0A9X1TUV7</accession>
<dbReference type="InterPro" id="IPR018004">
    <property type="entry name" value="KilA/APSES_HTH"/>
</dbReference>
<dbReference type="EMBL" id="JAKFFV010000009">
    <property type="protein sequence ID" value="MCF2499778.1"/>
    <property type="molecule type" value="Genomic_DNA"/>
</dbReference>
<dbReference type="SMART" id="SM01252">
    <property type="entry name" value="KilA-N"/>
    <property type="match status" value="1"/>
</dbReference>
<protein>
    <submittedName>
        <fullName evidence="2">KilA-N domain-containing protein</fullName>
    </submittedName>
</protein>
<evidence type="ECO:0000259" key="1">
    <source>
        <dbReference type="PROSITE" id="PS51301"/>
    </source>
</evidence>
<dbReference type="Pfam" id="PF04383">
    <property type="entry name" value="KilA-N"/>
    <property type="match status" value="1"/>
</dbReference>
<proteinExistence type="predicted"/>
<reference evidence="2" key="1">
    <citation type="submission" date="2022-01" db="EMBL/GenBank/DDBJ databases">
        <title>Novel species in genus Dyadobacter.</title>
        <authorList>
            <person name="Ma C."/>
        </authorList>
    </citation>
    <scope>NUCLEOTIDE SEQUENCE</scope>
    <source>
        <strain evidence="2">CY357</strain>
    </source>
</reference>
<sequence length="305" mass="34638">MIFTKSGDMTAAPSQKRKLNVKGISITLNIADNGDDFISLSDVAKGFDGGTALIEQWIRNKNTIEFLGIWETINNPDFNSPEFEGIKSEAGTNRFMMSAKQWINKTHAIGISANAGRYGGTFAHKDIALEFCAWLSPEFKFLLIREFQRLKKQEAATNNHEWNLKRMLSKVNYRIHTDSIKHNLIPFLNTSKENEKFVYINEAELLNVALFGITSKEWKQKNVQLASKGLNIRDIADLHQLTVLSNLESYNAILNSNNIPEETRFEELRKTALTQLATLRSMAHPEHYLLQSNQQAGNPDQLPKI</sequence>
<feature type="domain" description="KilA-N" evidence="1">
    <location>
        <begin position="15"/>
        <end position="150"/>
    </location>
</feature>
<dbReference type="Proteomes" id="UP001139411">
    <property type="component" value="Unassembled WGS sequence"/>
</dbReference>
<evidence type="ECO:0000313" key="3">
    <source>
        <dbReference type="Proteomes" id="UP001139411"/>
    </source>
</evidence>
<dbReference type="InterPro" id="IPR017880">
    <property type="entry name" value="KilA_N"/>
</dbReference>
<dbReference type="PROSITE" id="PS51301">
    <property type="entry name" value="KILA_N"/>
    <property type="match status" value="1"/>
</dbReference>